<sequence length="296" mass="34333">MPTDTQFATDWLEERYRFDVAARNPKVEAACLQYFAQHPMVSIIDIGAGTGANFIYLSEKFPQSQQWALVELNPNLLKRARERLKIWAAAKDYTVREDGQNLDFRRNDQHIQVQLLQGSFLELPRLLQPDQYQMVTASAVFDLLCEQMLSDLVQTFHQNRLALLTTLNYESMAYLPADAEDDHWIRLYETHMQREQDFGKALGPRCSDFLEKEYAQLPTAQMLRAPSRWQIEPADTFMHGHMLQFLEQSLLEMKSMGHSGKGLDAWLQRKKVQLQSQQLRLSVAHSDFFTAPVYEG</sequence>
<dbReference type="SUPFAM" id="SSF53335">
    <property type="entry name" value="S-adenosyl-L-methionine-dependent methyltransferases"/>
    <property type="match status" value="1"/>
</dbReference>
<accession>A0A098S4T7</accession>
<organism evidence="1 2">
    <name type="scientific">Phaeodactylibacter xiamenensis</name>
    <dbReference type="NCBI Taxonomy" id="1524460"/>
    <lineage>
        <taxon>Bacteria</taxon>
        <taxon>Pseudomonadati</taxon>
        <taxon>Bacteroidota</taxon>
        <taxon>Saprospiria</taxon>
        <taxon>Saprospirales</taxon>
        <taxon>Haliscomenobacteraceae</taxon>
        <taxon>Phaeodactylibacter</taxon>
    </lineage>
</organism>
<evidence type="ECO:0000313" key="1">
    <source>
        <dbReference type="EMBL" id="KGE87324.1"/>
    </source>
</evidence>
<evidence type="ECO:0000313" key="2">
    <source>
        <dbReference type="Proteomes" id="UP000029736"/>
    </source>
</evidence>
<dbReference type="STRING" id="1524460.IX84_17010"/>
<dbReference type="Gene3D" id="3.40.50.150">
    <property type="entry name" value="Vaccinia Virus protein VP39"/>
    <property type="match status" value="1"/>
</dbReference>
<keyword evidence="2" id="KW-1185">Reference proteome</keyword>
<comment type="caution">
    <text evidence="1">The sequence shown here is derived from an EMBL/GenBank/DDBJ whole genome shotgun (WGS) entry which is preliminary data.</text>
</comment>
<gene>
    <name evidence="1" type="ORF">IX84_17010</name>
</gene>
<dbReference type="Proteomes" id="UP000029736">
    <property type="component" value="Unassembled WGS sequence"/>
</dbReference>
<reference evidence="1 2" key="1">
    <citation type="journal article" date="2014" name="Int. J. Syst. Evol. Microbiol.">
        <title>Phaeodactylibacter xiamenensis gen. nov., sp. nov., a member of the family Saprospiraceae isolated from the marine alga Phaeodactylum tricornutum.</title>
        <authorList>
            <person name="Chen Z.Jr."/>
            <person name="Lei X."/>
            <person name="Lai Q."/>
            <person name="Li Y."/>
            <person name="Zhang B."/>
            <person name="Zhang J."/>
            <person name="Zhang H."/>
            <person name="Yang L."/>
            <person name="Zheng W."/>
            <person name="Tian Y."/>
            <person name="Yu Z."/>
            <person name="Xu H.Jr."/>
            <person name="Zheng T."/>
        </authorList>
    </citation>
    <scope>NUCLEOTIDE SEQUENCE [LARGE SCALE GENOMIC DNA]</scope>
    <source>
        <strain evidence="1 2">KD52</strain>
    </source>
</reference>
<protein>
    <recommendedName>
        <fullName evidence="3">Methyltransferase domain-containing protein</fullName>
    </recommendedName>
</protein>
<dbReference type="AlphaFoldDB" id="A0A098S4T7"/>
<dbReference type="EMBL" id="JPOS01000038">
    <property type="protein sequence ID" value="KGE87324.1"/>
    <property type="molecule type" value="Genomic_DNA"/>
</dbReference>
<dbReference type="Pfam" id="PF01135">
    <property type="entry name" value="PCMT"/>
    <property type="match status" value="1"/>
</dbReference>
<dbReference type="InterPro" id="IPR029063">
    <property type="entry name" value="SAM-dependent_MTases_sf"/>
</dbReference>
<evidence type="ECO:0008006" key="3">
    <source>
        <dbReference type="Google" id="ProtNLM"/>
    </source>
</evidence>
<proteinExistence type="predicted"/>
<dbReference type="OrthoDB" id="274372at2"/>
<dbReference type="RefSeq" id="WP_044223018.1">
    <property type="nucleotide sequence ID" value="NZ_JBKAGJ010000009.1"/>
</dbReference>
<name>A0A098S4T7_9BACT</name>